<evidence type="ECO:0000313" key="1">
    <source>
        <dbReference type="EMBL" id="MBW4549275.1"/>
    </source>
</evidence>
<comment type="caution">
    <text evidence="1">The sequence shown here is derived from an EMBL/GenBank/DDBJ whole genome shotgun (WGS) entry which is preliminary data.</text>
</comment>
<organism evidence="1 2">
    <name type="scientific">Symplocastrum torsivum CPER-KK1</name>
    <dbReference type="NCBI Taxonomy" id="450513"/>
    <lineage>
        <taxon>Bacteria</taxon>
        <taxon>Bacillati</taxon>
        <taxon>Cyanobacteriota</taxon>
        <taxon>Cyanophyceae</taxon>
        <taxon>Oscillatoriophycideae</taxon>
        <taxon>Oscillatoriales</taxon>
        <taxon>Microcoleaceae</taxon>
        <taxon>Symplocastrum</taxon>
    </lineage>
</organism>
<name>A0A951PSE9_9CYAN</name>
<proteinExistence type="predicted"/>
<dbReference type="AlphaFoldDB" id="A0A951PSE9"/>
<gene>
    <name evidence="1" type="ORF">KME25_33440</name>
</gene>
<reference evidence="1" key="1">
    <citation type="submission" date="2021-05" db="EMBL/GenBank/DDBJ databases">
        <authorList>
            <person name="Pietrasiak N."/>
            <person name="Ward R."/>
            <person name="Stajich J.E."/>
            <person name="Kurbessoian T."/>
        </authorList>
    </citation>
    <scope>NUCLEOTIDE SEQUENCE</scope>
    <source>
        <strain evidence="1">CPER-KK1</strain>
    </source>
</reference>
<protein>
    <submittedName>
        <fullName evidence="1">Uncharacterized protein</fullName>
    </submittedName>
</protein>
<sequence>MLSKTILLHCKIFKTELRFFISFLEVVNSSFDKNIMKNLKGIIRNLAVIKFLSIQSRDYKNSEIKAAFDATNKFLLNHDLLLEERIEVTNIVTEWVEKLLYIREHEEEAQERRTQITNLISKLDEIKEILQ</sequence>
<accession>A0A951PSE9</accession>
<evidence type="ECO:0000313" key="2">
    <source>
        <dbReference type="Proteomes" id="UP000753908"/>
    </source>
</evidence>
<dbReference type="EMBL" id="JAHHIF010000089">
    <property type="protein sequence ID" value="MBW4549275.1"/>
    <property type="molecule type" value="Genomic_DNA"/>
</dbReference>
<reference evidence="1" key="2">
    <citation type="journal article" date="2022" name="Microbiol. Resour. Announc.">
        <title>Metagenome Sequencing to Explore Phylogenomics of Terrestrial Cyanobacteria.</title>
        <authorList>
            <person name="Ward R.D."/>
            <person name="Stajich J.E."/>
            <person name="Johansen J.R."/>
            <person name="Huntemann M."/>
            <person name="Clum A."/>
            <person name="Foster B."/>
            <person name="Foster B."/>
            <person name="Roux S."/>
            <person name="Palaniappan K."/>
            <person name="Varghese N."/>
            <person name="Mukherjee S."/>
            <person name="Reddy T.B.K."/>
            <person name="Daum C."/>
            <person name="Copeland A."/>
            <person name="Chen I.A."/>
            <person name="Ivanova N.N."/>
            <person name="Kyrpides N.C."/>
            <person name="Shapiro N."/>
            <person name="Eloe-Fadrosh E.A."/>
            <person name="Pietrasiak N."/>
        </authorList>
    </citation>
    <scope>NUCLEOTIDE SEQUENCE</scope>
    <source>
        <strain evidence="1">CPER-KK1</strain>
    </source>
</reference>
<dbReference type="Proteomes" id="UP000753908">
    <property type="component" value="Unassembled WGS sequence"/>
</dbReference>